<feature type="compositionally biased region" description="Acidic residues" evidence="1">
    <location>
        <begin position="207"/>
        <end position="223"/>
    </location>
</feature>
<evidence type="ECO:0000256" key="1">
    <source>
        <dbReference type="SAM" id="MobiDB-lite"/>
    </source>
</evidence>
<evidence type="ECO:0000313" key="4">
    <source>
        <dbReference type="Proteomes" id="UP001212841"/>
    </source>
</evidence>
<dbReference type="InterPro" id="IPR051494">
    <property type="entry name" value="BSD_domain-containing"/>
</dbReference>
<keyword evidence="4" id="KW-1185">Reference proteome</keyword>
<dbReference type="PROSITE" id="PS50858">
    <property type="entry name" value="BSD"/>
    <property type="match status" value="1"/>
</dbReference>
<protein>
    <recommendedName>
        <fullName evidence="2">BSD domain-containing protein</fullName>
    </recommendedName>
</protein>
<dbReference type="GO" id="GO:0005737">
    <property type="term" value="C:cytoplasm"/>
    <property type="evidence" value="ECO:0007669"/>
    <property type="project" value="TreeGrafter"/>
</dbReference>
<feature type="compositionally biased region" description="Polar residues" evidence="1">
    <location>
        <begin position="243"/>
        <end position="255"/>
    </location>
</feature>
<dbReference type="InterPro" id="IPR005607">
    <property type="entry name" value="BSD_dom"/>
</dbReference>
<dbReference type="AlphaFoldDB" id="A0AAD5SII4"/>
<evidence type="ECO:0000259" key="2">
    <source>
        <dbReference type="PROSITE" id="PS50858"/>
    </source>
</evidence>
<feature type="domain" description="BSD" evidence="2">
    <location>
        <begin position="140"/>
        <end position="192"/>
    </location>
</feature>
<dbReference type="PANTHER" id="PTHR16019:SF5">
    <property type="entry name" value="BSD DOMAIN-CONTAINING PROTEIN 1"/>
    <property type="match status" value="1"/>
</dbReference>
<feature type="compositionally biased region" description="Basic and acidic residues" evidence="1">
    <location>
        <begin position="1"/>
        <end position="10"/>
    </location>
</feature>
<name>A0AAD5SII4_9FUNG</name>
<feature type="compositionally biased region" description="Polar residues" evidence="1">
    <location>
        <begin position="272"/>
        <end position="294"/>
    </location>
</feature>
<sequence>MREAVVRGDEAEQSISDATAAEETPQLSVNTAVENIPIEERSPVDETDFVGEIERVAEKAETLLNTFSAGLSNFLSSAVSIVPPTLGEHEEPQRPRKILYDRKSAVLEALKSNPKTYTVDPATSDESTADTSLADRFQTFKATYNAPEHTAAITRLLAENGTVEGLFADLVPSQVSADDFWLRYFFRVGELEREEAARKKLMHDASTEEDAFSWGSDDEDDDTPKDVPPKPIPAPRTEDDSENSTLTPDTSSAIAPQQHIEKAGSDGPGDTENPQTEDTAGVRNNSVPKNSPDPSDSFEVVSNKVASTDGERSESDDWDWE</sequence>
<feature type="region of interest" description="Disordered" evidence="1">
    <location>
        <begin position="202"/>
        <end position="321"/>
    </location>
</feature>
<dbReference type="Pfam" id="PF03909">
    <property type="entry name" value="BSD"/>
    <property type="match status" value="1"/>
</dbReference>
<dbReference type="Proteomes" id="UP001212841">
    <property type="component" value="Unassembled WGS sequence"/>
</dbReference>
<organism evidence="3 4">
    <name type="scientific">Rhizophlyctis rosea</name>
    <dbReference type="NCBI Taxonomy" id="64517"/>
    <lineage>
        <taxon>Eukaryota</taxon>
        <taxon>Fungi</taxon>
        <taxon>Fungi incertae sedis</taxon>
        <taxon>Chytridiomycota</taxon>
        <taxon>Chytridiomycota incertae sedis</taxon>
        <taxon>Chytridiomycetes</taxon>
        <taxon>Rhizophlyctidales</taxon>
        <taxon>Rhizophlyctidaceae</taxon>
        <taxon>Rhizophlyctis</taxon>
    </lineage>
</organism>
<evidence type="ECO:0000313" key="3">
    <source>
        <dbReference type="EMBL" id="KAJ3055195.1"/>
    </source>
</evidence>
<dbReference type="PANTHER" id="PTHR16019">
    <property type="entry name" value="SYNAPSE-ASSOCIATED PROTEIN"/>
    <property type="match status" value="1"/>
</dbReference>
<comment type="caution">
    <text evidence="3">The sequence shown here is derived from an EMBL/GenBank/DDBJ whole genome shotgun (WGS) entry which is preliminary data.</text>
</comment>
<gene>
    <name evidence="3" type="ORF">HK097_011271</name>
</gene>
<dbReference type="EMBL" id="JADGJD010000091">
    <property type="protein sequence ID" value="KAJ3055195.1"/>
    <property type="molecule type" value="Genomic_DNA"/>
</dbReference>
<reference evidence="3" key="1">
    <citation type="submission" date="2020-05" db="EMBL/GenBank/DDBJ databases">
        <title>Phylogenomic resolution of chytrid fungi.</title>
        <authorList>
            <person name="Stajich J.E."/>
            <person name="Amses K."/>
            <person name="Simmons R."/>
            <person name="Seto K."/>
            <person name="Myers J."/>
            <person name="Bonds A."/>
            <person name="Quandt C.A."/>
            <person name="Barry K."/>
            <person name="Liu P."/>
            <person name="Grigoriev I."/>
            <person name="Longcore J.E."/>
            <person name="James T.Y."/>
        </authorList>
    </citation>
    <scope>NUCLEOTIDE SEQUENCE</scope>
    <source>
        <strain evidence="3">JEL0318</strain>
    </source>
</reference>
<dbReference type="Gene3D" id="1.10.3970.10">
    <property type="entry name" value="BSD domain"/>
    <property type="match status" value="1"/>
</dbReference>
<accession>A0AAD5SII4</accession>
<dbReference type="SMART" id="SM00751">
    <property type="entry name" value="BSD"/>
    <property type="match status" value="1"/>
</dbReference>
<dbReference type="SUPFAM" id="SSF140383">
    <property type="entry name" value="BSD domain-like"/>
    <property type="match status" value="1"/>
</dbReference>
<feature type="region of interest" description="Disordered" evidence="1">
    <location>
        <begin position="1"/>
        <end position="26"/>
    </location>
</feature>
<dbReference type="InterPro" id="IPR035925">
    <property type="entry name" value="BSD_dom_sf"/>
</dbReference>
<proteinExistence type="predicted"/>